<proteinExistence type="predicted"/>
<evidence type="ECO:0000313" key="1">
    <source>
        <dbReference type="EMBL" id="RRD51533.1"/>
    </source>
</evidence>
<protein>
    <submittedName>
        <fullName evidence="1">Uncharacterized protein</fullName>
    </submittedName>
</protein>
<accession>A0A3P1X499</accession>
<evidence type="ECO:0000313" key="2">
    <source>
        <dbReference type="Proteomes" id="UP000280935"/>
    </source>
</evidence>
<dbReference type="OrthoDB" id="5496837at2"/>
<sequence>MIRWSSPSAGSRFRSDLAGPNALDIQGWQTYNGGGRHNLASISGGHYELLHVTVKAGDDGMAIKPRSL</sequence>
<dbReference type="EMBL" id="RQYT01000001">
    <property type="protein sequence ID" value="RRD51533.1"/>
    <property type="molecule type" value="Genomic_DNA"/>
</dbReference>
<dbReference type="Proteomes" id="UP000280935">
    <property type="component" value="Unassembled WGS sequence"/>
</dbReference>
<dbReference type="AlphaFoldDB" id="A0A3P1X499"/>
<comment type="caution">
    <text evidence="1">The sequence shown here is derived from an EMBL/GenBank/DDBJ whole genome shotgun (WGS) entry which is preliminary data.</text>
</comment>
<organism evidence="1 2">
    <name type="scientific">Arachnia propionica</name>
    <dbReference type="NCBI Taxonomy" id="1750"/>
    <lineage>
        <taxon>Bacteria</taxon>
        <taxon>Bacillati</taxon>
        <taxon>Actinomycetota</taxon>
        <taxon>Actinomycetes</taxon>
        <taxon>Propionibacteriales</taxon>
        <taxon>Propionibacteriaceae</taxon>
        <taxon>Arachnia</taxon>
    </lineage>
</organism>
<reference evidence="1 2" key="1">
    <citation type="submission" date="2018-11" db="EMBL/GenBank/DDBJ databases">
        <title>Genomes From Bacteria Associated with the Canine Oral Cavity: a Test Case for Automated Genome-Based Taxonomic Assignment.</title>
        <authorList>
            <person name="Coil D.A."/>
            <person name="Jospin G."/>
            <person name="Darling A.E."/>
            <person name="Wallis C."/>
            <person name="Davis I.J."/>
            <person name="Harris S."/>
            <person name="Eisen J.A."/>
            <person name="Holcombe L.J."/>
            <person name="O'Flynn C."/>
        </authorList>
    </citation>
    <scope>NUCLEOTIDE SEQUENCE [LARGE SCALE GENOMIC DNA]</scope>
    <source>
        <strain evidence="1 2">OH2822_COT-296</strain>
    </source>
</reference>
<gene>
    <name evidence="1" type="ORF">EII35_01255</name>
</gene>
<dbReference type="RefSeq" id="WP_125226635.1">
    <property type="nucleotide sequence ID" value="NZ_RQYT01000001.1"/>
</dbReference>
<name>A0A3P1X499_9ACTN</name>